<evidence type="ECO:0008006" key="4">
    <source>
        <dbReference type="Google" id="ProtNLM"/>
    </source>
</evidence>
<organism evidence="2 3">
    <name type="scientific">Corynebacterium pseudodiphtheriticum</name>
    <dbReference type="NCBI Taxonomy" id="37637"/>
    <lineage>
        <taxon>Bacteria</taxon>
        <taxon>Bacillati</taxon>
        <taxon>Actinomycetota</taxon>
        <taxon>Actinomycetes</taxon>
        <taxon>Mycobacteriales</taxon>
        <taxon>Corynebacteriaceae</taxon>
        <taxon>Corynebacterium</taxon>
    </lineage>
</organism>
<comment type="caution">
    <text evidence="2">The sequence shown here is derived from an EMBL/GenBank/DDBJ whole genome shotgun (WGS) entry which is preliminary data.</text>
</comment>
<evidence type="ECO:0000313" key="2">
    <source>
        <dbReference type="EMBL" id="MDK4306292.1"/>
    </source>
</evidence>
<dbReference type="AlphaFoldDB" id="A0AAP4BP11"/>
<dbReference type="Proteomes" id="UP001224412">
    <property type="component" value="Unassembled WGS sequence"/>
</dbReference>
<name>A0AAP4BP11_9CORY</name>
<keyword evidence="1" id="KW-0732">Signal</keyword>
<accession>A0AAP4BP11</accession>
<feature type="chain" id="PRO_5043051695" description="Secreted protein" evidence="1">
    <location>
        <begin position="31"/>
        <end position="248"/>
    </location>
</feature>
<proteinExistence type="predicted"/>
<dbReference type="EMBL" id="JASNVH010000002">
    <property type="protein sequence ID" value="MDK4306292.1"/>
    <property type="molecule type" value="Genomic_DNA"/>
</dbReference>
<evidence type="ECO:0000313" key="3">
    <source>
        <dbReference type="Proteomes" id="UP001224412"/>
    </source>
</evidence>
<dbReference type="RefSeq" id="WP_126925602.1">
    <property type="nucleotide sequence ID" value="NZ_CP051667.1"/>
</dbReference>
<reference evidence="2" key="1">
    <citation type="submission" date="2023-05" db="EMBL/GenBank/DDBJ databases">
        <title>Metabolic capabilities are highly conserved among human nasal-associated Corynebacterium species in pangenomic analyses.</title>
        <authorList>
            <person name="Tran T.H."/>
            <person name="Roberts A.Q."/>
            <person name="Escapa I.F."/>
            <person name="Gao W."/>
            <person name="Conlan S."/>
            <person name="Kong H."/>
            <person name="Segre J.A."/>
            <person name="Kelly M.S."/>
            <person name="Lemon K.P."/>
        </authorList>
    </citation>
    <scope>NUCLEOTIDE SEQUENCE</scope>
    <source>
        <strain evidence="2">KPL2773</strain>
    </source>
</reference>
<gene>
    <name evidence="2" type="ORF">QPX42_01790</name>
</gene>
<protein>
    <recommendedName>
        <fullName evidence="4">Secreted protein</fullName>
    </recommendedName>
</protein>
<sequence length="248" mass="25468">MVAAPRTRTVIASIVASCALLASSALQAHAAPQASSVLPAPNPASQQGQLLSSQLNDLFTRYSPVDHLGRPTPETAAQIRGFAHQPWVPPQAKDAILQALDFAIGAGETGGPDLPKQGPQFTQFGWPTVAGSCINGAHNSVGTAIAVPGPADIPLPGAKAHETAFLFTALGTAPAAQHQDMRAHWFNLSNGRRGSIGLGNHGINPEGPATISGVADTGRGIIVVLLEGSVHTEDSTCNYFPTAAIITS</sequence>
<evidence type="ECO:0000256" key="1">
    <source>
        <dbReference type="SAM" id="SignalP"/>
    </source>
</evidence>
<feature type="signal peptide" evidence="1">
    <location>
        <begin position="1"/>
        <end position="30"/>
    </location>
</feature>